<dbReference type="PANTHER" id="PTHR33104:SF2">
    <property type="entry name" value="CXC3 LIKE CYSTEINE CLUSTER DOMAIN-CONTAINING PROTEIN"/>
    <property type="match status" value="1"/>
</dbReference>
<sequence length="838" mass="94160">MASVPGASKSRRKAKRAPPRQTGYVFSGSISDFLAPPLASTSAINAPVETVVERVSGDGRRVNKEVLMQEAPSPIKRQRRQYFAADGSAPDPPDPPELEPRAECGFDPTTIDIDRYDMELGGYFDRPAPPPTSGPRVKKFTPSDKSMYEWRALRDDYLQEMMRFHSCGDLDNDGGGAEDECALCEKVPGTIRCRVCFGGALYCRACCVKIHKSNPLHIIEEWDGTSFTRITLRDLGLRVQFGHENCPRPRVGSHEFVVLDMGYIHVAAVDFCGCEKAASFGHPRKQLLRRGWYPATHGIPKSGATLRGLEFFIALTLQSKTTMYDYYTTLEKVTDPTGNYRPPYRYREFLRMSRQLRHLLMLERAGIWYLPGGVCSTQPGQLALDCPACPRPGVNLPDGWENAPPELKFLYALFLALDACFRLKRRMVSSDLRDPGLGTGWAYFVENEPYRKYLLTVTDQKEMSTCSGLAALDYANTKFSRGYSTTGVGMGVCARHDGCAGLLTSGNAADTRTSTGYANIDWIFASILHLKDDRLFKTVSYDIICQWWKHLLERLEALPLPMRQYISLILFAFVIPKMHIHSHTLACQVLFSLNFLSGAGQTDGEGIERPWANLGGVATSTREMGPGSRHDTLDCHLHYWNWTKLTSIGKLLRRRYNNAVRERDSQVEAFELFSQEQSARVPVWKKMVEDYEAECVREKNHLLRKVQNPYEIKVVGITEAQVRLQFAEEEAASTAPPLHDVSAGTFVFAGLELEDQQRRLRIQAELKKAGTTVQKINLLSQRRKLTRGVFRFRKLQATYTPGALQALARRPANPEETAEEIPLMLPSAISSVSSINKL</sequence>
<protein>
    <recommendedName>
        <fullName evidence="2">CxC2-like cysteine cluster KDZ transposase-associated domain-containing protein</fullName>
    </recommendedName>
</protein>
<evidence type="ECO:0000259" key="2">
    <source>
        <dbReference type="Pfam" id="PF18803"/>
    </source>
</evidence>
<dbReference type="PANTHER" id="PTHR33104">
    <property type="entry name" value="SI:DKEY-29D5.2"/>
    <property type="match status" value="1"/>
</dbReference>
<dbReference type="InterPro" id="IPR041457">
    <property type="entry name" value="CxC2_KDZ-assoc"/>
</dbReference>
<keyword evidence="4" id="KW-1185">Reference proteome</keyword>
<feature type="region of interest" description="Disordered" evidence="1">
    <location>
        <begin position="1"/>
        <end position="26"/>
    </location>
</feature>
<dbReference type="AlphaFoldDB" id="A0AAD6SGB6"/>
<dbReference type="CDD" id="cd19757">
    <property type="entry name" value="Bbox1"/>
    <property type="match status" value="1"/>
</dbReference>
<dbReference type="Pfam" id="PF18803">
    <property type="entry name" value="CxC2"/>
    <property type="match status" value="1"/>
</dbReference>
<accession>A0AAD6SGB6</accession>
<comment type="caution">
    <text evidence="3">The sequence shown here is derived from an EMBL/GenBank/DDBJ whole genome shotgun (WGS) entry which is preliminary data.</text>
</comment>
<reference evidence="3" key="1">
    <citation type="submission" date="2023-03" db="EMBL/GenBank/DDBJ databases">
        <title>Massive genome expansion in bonnet fungi (Mycena s.s.) driven by repeated elements and novel gene families across ecological guilds.</title>
        <authorList>
            <consortium name="Lawrence Berkeley National Laboratory"/>
            <person name="Harder C.B."/>
            <person name="Miyauchi S."/>
            <person name="Viragh M."/>
            <person name="Kuo A."/>
            <person name="Thoen E."/>
            <person name="Andreopoulos B."/>
            <person name="Lu D."/>
            <person name="Skrede I."/>
            <person name="Drula E."/>
            <person name="Henrissat B."/>
            <person name="Morin E."/>
            <person name="Kohler A."/>
            <person name="Barry K."/>
            <person name="LaButti K."/>
            <person name="Morin E."/>
            <person name="Salamov A."/>
            <person name="Lipzen A."/>
            <person name="Mereny Z."/>
            <person name="Hegedus B."/>
            <person name="Baldrian P."/>
            <person name="Stursova M."/>
            <person name="Weitz H."/>
            <person name="Taylor A."/>
            <person name="Grigoriev I.V."/>
            <person name="Nagy L.G."/>
            <person name="Martin F."/>
            <person name="Kauserud H."/>
        </authorList>
    </citation>
    <scope>NUCLEOTIDE SEQUENCE</scope>
    <source>
        <strain evidence="3">CBHHK200</strain>
    </source>
</reference>
<evidence type="ECO:0000256" key="1">
    <source>
        <dbReference type="SAM" id="MobiDB-lite"/>
    </source>
</evidence>
<dbReference type="Pfam" id="PF18758">
    <property type="entry name" value="KDZ"/>
    <property type="match status" value="1"/>
</dbReference>
<dbReference type="EMBL" id="JARJCM010000136">
    <property type="protein sequence ID" value="KAJ7026597.1"/>
    <property type="molecule type" value="Genomic_DNA"/>
</dbReference>
<dbReference type="InterPro" id="IPR040521">
    <property type="entry name" value="KDZ"/>
</dbReference>
<evidence type="ECO:0000313" key="3">
    <source>
        <dbReference type="EMBL" id="KAJ7026597.1"/>
    </source>
</evidence>
<organism evidence="3 4">
    <name type="scientific">Mycena alexandri</name>
    <dbReference type="NCBI Taxonomy" id="1745969"/>
    <lineage>
        <taxon>Eukaryota</taxon>
        <taxon>Fungi</taxon>
        <taxon>Dikarya</taxon>
        <taxon>Basidiomycota</taxon>
        <taxon>Agaricomycotina</taxon>
        <taxon>Agaricomycetes</taxon>
        <taxon>Agaricomycetidae</taxon>
        <taxon>Agaricales</taxon>
        <taxon>Marasmiineae</taxon>
        <taxon>Mycenaceae</taxon>
        <taxon>Mycena</taxon>
    </lineage>
</organism>
<name>A0AAD6SGB6_9AGAR</name>
<evidence type="ECO:0000313" key="4">
    <source>
        <dbReference type="Proteomes" id="UP001218188"/>
    </source>
</evidence>
<gene>
    <name evidence="3" type="ORF">C8F04DRAFT_1267965</name>
</gene>
<feature type="domain" description="CxC2-like cysteine cluster KDZ transposase-associated" evidence="2">
    <location>
        <begin position="232"/>
        <end position="338"/>
    </location>
</feature>
<feature type="compositionally biased region" description="Basic residues" evidence="1">
    <location>
        <begin position="9"/>
        <end position="18"/>
    </location>
</feature>
<dbReference type="Proteomes" id="UP001218188">
    <property type="component" value="Unassembled WGS sequence"/>
</dbReference>
<proteinExistence type="predicted"/>